<dbReference type="NCBIfam" id="TIGR02466">
    <property type="entry name" value="TIGR02466 family protein"/>
    <property type="match status" value="1"/>
</dbReference>
<evidence type="ECO:0000313" key="1">
    <source>
        <dbReference type="EMBL" id="MDP4539825.1"/>
    </source>
</evidence>
<comment type="caution">
    <text evidence="1">The sequence shown here is derived from an EMBL/GenBank/DDBJ whole genome shotgun (WGS) entry which is preliminary data.</text>
</comment>
<evidence type="ECO:0000313" key="2">
    <source>
        <dbReference type="Proteomes" id="UP001235664"/>
    </source>
</evidence>
<dbReference type="SUPFAM" id="SSF51197">
    <property type="entry name" value="Clavaminate synthase-like"/>
    <property type="match status" value="1"/>
</dbReference>
<organism evidence="1 2">
    <name type="scientific">Qipengyuania benthica</name>
    <dbReference type="NCBI Taxonomy" id="3067651"/>
    <lineage>
        <taxon>Bacteria</taxon>
        <taxon>Pseudomonadati</taxon>
        <taxon>Pseudomonadota</taxon>
        <taxon>Alphaproteobacteria</taxon>
        <taxon>Sphingomonadales</taxon>
        <taxon>Erythrobacteraceae</taxon>
        <taxon>Qipengyuania</taxon>
    </lineage>
</organism>
<dbReference type="Pfam" id="PF13759">
    <property type="entry name" value="2OG-FeII_Oxy_5"/>
    <property type="match status" value="1"/>
</dbReference>
<dbReference type="Proteomes" id="UP001235664">
    <property type="component" value="Unassembled WGS sequence"/>
</dbReference>
<dbReference type="RefSeq" id="WP_305929977.1">
    <property type="nucleotide sequence ID" value="NZ_JAVAIL010000003.1"/>
</dbReference>
<dbReference type="InterPro" id="IPR012668">
    <property type="entry name" value="CHP02466"/>
</dbReference>
<name>A0ABT9H932_9SPHN</name>
<accession>A0ABT9H932</accession>
<protein>
    <submittedName>
        <fullName evidence="1">TIGR02466 family protein</fullName>
    </submittedName>
</protein>
<keyword evidence="2" id="KW-1185">Reference proteome</keyword>
<proteinExistence type="predicted"/>
<dbReference type="EMBL" id="JAVAIL010000003">
    <property type="protein sequence ID" value="MDP4539825.1"/>
    <property type="molecule type" value="Genomic_DNA"/>
</dbReference>
<gene>
    <name evidence="1" type="ORF">Q9K01_09335</name>
</gene>
<sequence length="207" mass="23273">METCDYSVKPLFAEPYFVTNIADAISPRQVEFINELKMLQNQVNLISEDLYIFKRPELRTIADAVQRALDTYASEIMGIAQHLYVTQSWALANPPGVGMHGHAHSNSIVSGSLYYCDLPEPGSNMIFDRHRMYQQLALTPEEGKANIYNTTKNAIQPKKGDLVLFSSSLLHFVEPNQSSETRHSIAFNTFLKGQLGSFRDVSELVLS</sequence>
<dbReference type="Gene3D" id="2.60.120.620">
    <property type="entry name" value="q2cbj1_9rhob like domain"/>
    <property type="match status" value="1"/>
</dbReference>
<reference evidence="1 2" key="1">
    <citation type="submission" date="2023-08" db="EMBL/GenBank/DDBJ databases">
        <title>genomic of DY56.</title>
        <authorList>
            <person name="Wang Y."/>
        </authorList>
    </citation>
    <scope>NUCLEOTIDE SEQUENCE [LARGE SCALE GENOMIC DNA]</scope>
    <source>
        <strain evidence="1 2">DY56-A-20</strain>
    </source>
</reference>